<reference evidence="2 4" key="1">
    <citation type="submission" date="2016-01" db="EMBL/GenBank/DDBJ databases">
        <title>Annotation of Pseudomonas oryzihabitans USDA-ARS-USMARC-56511.</title>
        <authorList>
            <person name="Harhay G.P."/>
            <person name="Harhay D.M."/>
            <person name="Smith T.P.L."/>
            <person name="Bono J.L."/>
            <person name="Heaton M.P."/>
            <person name="Clawson M.L."/>
            <person name="Chitko-Mckown C.G."/>
            <person name="Capik S.F."/>
            <person name="DeDonder K.D."/>
            <person name="Apley M.D."/>
            <person name="Lubbers B.V."/>
            <person name="White B.J."/>
            <person name="Larson R.L."/>
        </authorList>
    </citation>
    <scope>NUCLEOTIDE SEQUENCE [LARGE SCALE GENOMIC DNA]</scope>
    <source>
        <strain evidence="2 4">USDA-ARS-USMARC-56511</strain>
    </source>
</reference>
<evidence type="ECO:0000313" key="4">
    <source>
        <dbReference type="Proteomes" id="UP000064137"/>
    </source>
</evidence>
<reference evidence="3 5" key="2">
    <citation type="submission" date="2016-04" db="EMBL/GenBank/DDBJ databases">
        <title>Draft Genome Sequences of Staphylococcus capitis Strain H36, S. capitis Strain H65, S. cohnii Strain H62, S. hominis Strain H69, Mycobacterium iranicum Strain H39, Plantibacter sp. Strain H53, Pseudomonas oryzihabitans Strain H72, and Microbacterium sp. Strain H83, isolated from residential settings.</title>
        <authorList>
            <person name="Lymperopoulou D."/>
            <person name="Adams R.I."/>
            <person name="Lindow S."/>
            <person name="Coil D.A."/>
            <person name="Jospin G."/>
            <person name="Eisen J.A."/>
        </authorList>
    </citation>
    <scope>NUCLEOTIDE SEQUENCE [LARGE SCALE GENOMIC DNA]</scope>
    <source>
        <strain evidence="3 5">H72</strain>
    </source>
</reference>
<sequence length="76" mass="8874">MNLEERIRQRAYEIWEREGRPHGQDFEHWFQANRELEDQPDDNLTQVGGIQSSVAPPAPKPRSRSRKKTAEDSTKA</sequence>
<organism evidence="2 4">
    <name type="scientific">Pseudomonas oryzihabitans</name>
    <dbReference type="NCBI Taxonomy" id="47885"/>
    <lineage>
        <taxon>Bacteria</taxon>
        <taxon>Pseudomonadati</taxon>
        <taxon>Pseudomonadota</taxon>
        <taxon>Gammaproteobacteria</taxon>
        <taxon>Pseudomonadales</taxon>
        <taxon>Pseudomonadaceae</taxon>
        <taxon>Pseudomonas</taxon>
    </lineage>
</organism>
<feature type="compositionally biased region" description="Polar residues" evidence="1">
    <location>
        <begin position="42"/>
        <end position="51"/>
    </location>
</feature>
<gene>
    <name evidence="3" type="ORF">A4V15_11265</name>
    <name evidence="2" type="ORF">APT59_01530</name>
</gene>
<dbReference type="EMBL" id="LWCR01000002">
    <property type="protein sequence ID" value="OAN32003.1"/>
    <property type="molecule type" value="Genomic_DNA"/>
</dbReference>
<dbReference type="RefSeq" id="WP_059313245.1">
    <property type="nucleotide sequence ID" value="NZ_CP013987.1"/>
</dbReference>
<dbReference type="OrthoDB" id="9811127at2"/>
<dbReference type="AlphaFoldDB" id="A0A0U4VZP1"/>
<dbReference type="Pfam" id="PF11154">
    <property type="entry name" value="DUF2934"/>
    <property type="match status" value="1"/>
</dbReference>
<evidence type="ECO:0000313" key="5">
    <source>
        <dbReference type="Proteomes" id="UP000078356"/>
    </source>
</evidence>
<dbReference type="InterPro" id="IPR021327">
    <property type="entry name" value="DUF2934"/>
</dbReference>
<evidence type="ECO:0000313" key="3">
    <source>
        <dbReference type="EMBL" id="OAN32003.1"/>
    </source>
</evidence>
<dbReference type="Proteomes" id="UP000078356">
    <property type="component" value="Unassembled WGS sequence"/>
</dbReference>
<dbReference type="KEGG" id="por:APT59_01530"/>
<evidence type="ECO:0008006" key="6">
    <source>
        <dbReference type="Google" id="ProtNLM"/>
    </source>
</evidence>
<protein>
    <recommendedName>
        <fullName evidence="6">DUF2934 domain-containing protein</fullName>
    </recommendedName>
</protein>
<dbReference type="EMBL" id="CP013987">
    <property type="protein sequence ID" value="ALZ82950.1"/>
    <property type="molecule type" value="Genomic_DNA"/>
</dbReference>
<dbReference type="Proteomes" id="UP000064137">
    <property type="component" value="Chromosome"/>
</dbReference>
<evidence type="ECO:0000256" key="1">
    <source>
        <dbReference type="SAM" id="MobiDB-lite"/>
    </source>
</evidence>
<feature type="region of interest" description="Disordered" evidence="1">
    <location>
        <begin position="36"/>
        <end position="76"/>
    </location>
</feature>
<name>A0A0U4VZP1_9PSED</name>
<proteinExistence type="predicted"/>
<evidence type="ECO:0000313" key="2">
    <source>
        <dbReference type="EMBL" id="ALZ82950.1"/>
    </source>
</evidence>
<accession>A0A0U4VZP1</accession>